<feature type="transmembrane region" description="Helical" evidence="1">
    <location>
        <begin position="43"/>
        <end position="68"/>
    </location>
</feature>
<evidence type="ECO:0000313" key="3">
    <source>
        <dbReference type="Proteomes" id="UP001142374"/>
    </source>
</evidence>
<dbReference type="Proteomes" id="UP001142374">
    <property type="component" value="Unassembled WGS sequence"/>
</dbReference>
<evidence type="ECO:0000313" key="2">
    <source>
        <dbReference type="EMBL" id="MCQ8770533.1"/>
    </source>
</evidence>
<keyword evidence="1" id="KW-0812">Transmembrane</keyword>
<evidence type="ECO:0000256" key="1">
    <source>
        <dbReference type="SAM" id="Phobius"/>
    </source>
</evidence>
<feature type="transmembrane region" description="Helical" evidence="1">
    <location>
        <begin position="88"/>
        <end position="106"/>
    </location>
</feature>
<accession>A0A9X2RL66</accession>
<reference evidence="2" key="1">
    <citation type="submission" date="2022-06" db="EMBL/GenBank/DDBJ databases">
        <title>WGS of actinobacteria.</title>
        <authorList>
            <person name="Thawai C."/>
        </authorList>
    </citation>
    <scope>NUCLEOTIDE SEQUENCE</scope>
    <source>
        <strain evidence="2">AA8</strain>
    </source>
</reference>
<dbReference type="RefSeq" id="WP_168096803.1">
    <property type="nucleotide sequence ID" value="NZ_JAATER010000812.1"/>
</dbReference>
<keyword evidence="3" id="KW-1185">Reference proteome</keyword>
<protein>
    <submittedName>
        <fullName evidence="2">Sec62 family protein translocation protein</fullName>
    </submittedName>
</protein>
<keyword evidence="1" id="KW-0472">Membrane</keyword>
<organism evidence="2 3">
    <name type="scientific">Streptomyces telluris</name>
    <dbReference type="NCBI Taxonomy" id="2720021"/>
    <lineage>
        <taxon>Bacteria</taxon>
        <taxon>Bacillati</taxon>
        <taxon>Actinomycetota</taxon>
        <taxon>Actinomycetes</taxon>
        <taxon>Kitasatosporales</taxon>
        <taxon>Streptomycetaceae</taxon>
        <taxon>Streptomyces</taxon>
    </lineage>
</organism>
<dbReference type="AlphaFoldDB" id="A0A9X2RL66"/>
<name>A0A9X2RL66_9ACTN</name>
<proteinExistence type="predicted"/>
<sequence>MRTTLYDGIPTHVLFAHFVVVLTPLTALALVVCALWPSVMRRFGLTLPALALVALVIVPFTTSSGEWLEGQVRENSYAETHAEAGHNLLPWAVALFVLAAALWWVYRRATAPASPGAATTWGQVGDGVRMPLRVAAVLVCLGVAVGALVETYDIGHSGAKATWHKLESPGRSR</sequence>
<keyword evidence="1" id="KW-1133">Transmembrane helix</keyword>
<feature type="transmembrane region" description="Helical" evidence="1">
    <location>
        <begin position="12"/>
        <end position="36"/>
    </location>
</feature>
<comment type="caution">
    <text evidence="2">The sequence shown here is derived from an EMBL/GenBank/DDBJ whole genome shotgun (WGS) entry which is preliminary data.</text>
</comment>
<dbReference type="EMBL" id="JANIID010000008">
    <property type="protein sequence ID" value="MCQ8770533.1"/>
    <property type="molecule type" value="Genomic_DNA"/>
</dbReference>
<gene>
    <name evidence="2" type="ORF">NQU55_12195</name>
</gene>